<evidence type="ECO:0000313" key="4">
    <source>
        <dbReference type="Proteomes" id="UP000001593"/>
    </source>
</evidence>
<dbReference type="AlphaFoldDB" id="A7SZA2"/>
<name>A7SZA2_NEMVE</name>
<dbReference type="HOGENOM" id="CLU_1307613_0_0_1"/>
<dbReference type="InterPro" id="IPR036322">
    <property type="entry name" value="WD40_repeat_dom_sf"/>
</dbReference>
<dbReference type="InterPro" id="IPR015943">
    <property type="entry name" value="WD40/YVTN_repeat-like_dom_sf"/>
</dbReference>
<keyword evidence="4" id="KW-1185">Reference proteome</keyword>
<dbReference type="KEGG" id="nve:5501803"/>
<dbReference type="PANTHER" id="PTHR44324:SF3">
    <property type="entry name" value="WD REPEAT-CONTAINING PROTEIN 49-LIKE"/>
    <property type="match status" value="1"/>
</dbReference>
<dbReference type="PhylomeDB" id="A7SZA2"/>
<protein>
    <submittedName>
        <fullName evidence="3">Uncharacterized protein</fullName>
    </submittedName>
</protein>
<feature type="non-terminal residue" evidence="3">
    <location>
        <position position="1"/>
    </location>
</feature>
<gene>
    <name evidence="3" type="ORF">NEMVEDRAFT_v1g2636</name>
</gene>
<feature type="repeat" description="WD" evidence="2">
    <location>
        <begin position="63"/>
        <end position="88"/>
    </location>
</feature>
<evidence type="ECO:0000313" key="3">
    <source>
        <dbReference type="EMBL" id="EDO30964.1"/>
    </source>
</evidence>
<keyword evidence="2" id="KW-0853">WD repeat</keyword>
<evidence type="ECO:0000256" key="2">
    <source>
        <dbReference type="PROSITE-ProRule" id="PRU00221"/>
    </source>
</evidence>
<dbReference type="PANTHER" id="PTHR44324">
    <property type="entry name" value="WD40 REPEAT DOMAIN 95"/>
    <property type="match status" value="1"/>
</dbReference>
<reference evidence="3 4" key="1">
    <citation type="journal article" date="2007" name="Science">
        <title>Sea anemone genome reveals ancestral eumetazoan gene repertoire and genomic organization.</title>
        <authorList>
            <person name="Putnam N.H."/>
            <person name="Srivastava M."/>
            <person name="Hellsten U."/>
            <person name="Dirks B."/>
            <person name="Chapman J."/>
            <person name="Salamov A."/>
            <person name="Terry A."/>
            <person name="Shapiro H."/>
            <person name="Lindquist E."/>
            <person name="Kapitonov V.V."/>
            <person name="Jurka J."/>
            <person name="Genikhovich G."/>
            <person name="Grigoriev I.V."/>
            <person name="Lucas S.M."/>
            <person name="Steele R.E."/>
            <person name="Finnerty J.R."/>
            <person name="Technau U."/>
            <person name="Martindale M.Q."/>
            <person name="Rokhsar D.S."/>
        </authorList>
    </citation>
    <scope>NUCLEOTIDE SEQUENCE [LARGE SCALE GENOMIC DNA]</scope>
    <source>
        <strain evidence="4">CH2 X CH6</strain>
    </source>
</reference>
<dbReference type="EMBL" id="DS469957">
    <property type="protein sequence ID" value="EDO30964.1"/>
    <property type="molecule type" value="Genomic_DNA"/>
</dbReference>
<dbReference type="PROSITE" id="PS50082">
    <property type="entry name" value="WD_REPEATS_2"/>
    <property type="match status" value="2"/>
</dbReference>
<dbReference type="SUPFAM" id="SSF50978">
    <property type="entry name" value="WD40 repeat-like"/>
    <property type="match status" value="1"/>
</dbReference>
<evidence type="ECO:0000256" key="1">
    <source>
        <dbReference type="ARBA" id="ARBA00022737"/>
    </source>
</evidence>
<dbReference type="Proteomes" id="UP000001593">
    <property type="component" value="Unassembled WGS sequence"/>
</dbReference>
<dbReference type="Pfam" id="PF00400">
    <property type="entry name" value="WD40"/>
    <property type="match status" value="2"/>
</dbReference>
<dbReference type="InParanoid" id="A7SZA2"/>
<dbReference type="SMART" id="SM00320">
    <property type="entry name" value="WD40"/>
    <property type="match status" value="2"/>
</dbReference>
<feature type="non-terminal residue" evidence="3">
    <location>
        <position position="211"/>
    </location>
</feature>
<accession>A7SZA2</accession>
<dbReference type="Gene3D" id="2.130.10.10">
    <property type="entry name" value="YVTN repeat-like/Quinoprotein amine dehydrogenase"/>
    <property type="match status" value="1"/>
</dbReference>
<proteinExistence type="predicted"/>
<dbReference type="InterPro" id="IPR051242">
    <property type="entry name" value="WD-EF-hand_domain"/>
</dbReference>
<dbReference type="eggNOG" id="KOG0266">
    <property type="taxonomic scope" value="Eukaryota"/>
</dbReference>
<organism evidence="3 4">
    <name type="scientific">Nematostella vectensis</name>
    <name type="common">Starlet sea anemone</name>
    <dbReference type="NCBI Taxonomy" id="45351"/>
    <lineage>
        <taxon>Eukaryota</taxon>
        <taxon>Metazoa</taxon>
        <taxon>Cnidaria</taxon>
        <taxon>Anthozoa</taxon>
        <taxon>Hexacorallia</taxon>
        <taxon>Actiniaria</taxon>
        <taxon>Edwardsiidae</taxon>
        <taxon>Nematostella</taxon>
    </lineage>
</organism>
<keyword evidence="1" id="KW-0677">Repeat</keyword>
<sequence>LHSQFVTHLPLGVIHSYLFPRVQYIPVKEFVISCSCSSHDSLVVRDVDDKKRKTYVFKVAKGVDCFDYSHSLNVIITGGVDHAVRVWNPYVTSKPVAIMKGHSSSIVDLVIHPGLEQVFSYDKEGVLKCWNVKEQVCIQTLAIRDPFGHRVPEHGPFPFRLIRSPVSSLLITSNDSLIEIKLVGLGSTKSLKTTHAKPLCAAIYNPEVKQV</sequence>
<feature type="repeat" description="WD" evidence="2">
    <location>
        <begin position="99"/>
        <end position="140"/>
    </location>
</feature>
<dbReference type="InterPro" id="IPR001680">
    <property type="entry name" value="WD40_rpt"/>
</dbReference>